<evidence type="ECO:0000259" key="4">
    <source>
        <dbReference type="Pfam" id="PF00135"/>
    </source>
</evidence>
<name>A0A3D8T914_9HELO</name>
<protein>
    <recommendedName>
        <fullName evidence="3">Carboxylic ester hydrolase</fullName>
        <ecNumber evidence="3">3.1.1.-</ecNumber>
    </recommendedName>
</protein>
<dbReference type="PANTHER" id="PTHR43918">
    <property type="entry name" value="ACETYLCHOLINESTERASE"/>
    <property type="match status" value="1"/>
</dbReference>
<dbReference type="GO" id="GO:0052689">
    <property type="term" value="F:carboxylic ester hydrolase activity"/>
    <property type="evidence" value="ECO:0007669"/>
    <property type="project" value="TreeGrafter"/>
</dbReference>
<dbReference type="InterPro" id="IPR019826">
    <property type="entry name" value="Carboxylesterase_B_AS"/>
</dbReference>
<dbReference type="SUPFAM" id="SSF53474">
    <property type="entry name" value="alpha/beta-Hydrolases"/>
    <property type="match status" value="1"/>
</dbReference>
<dbReference type="PROSITE" id="PS00122">
    <property type="entry name" value="CARBOXYLESTERASE_B_1"/>
    <property type="match status" value="1"/>
</dbReference>
<dbReference type="InterPro" id="IPR050654">
    <property type="entry name" value="AChE-related_enzymes"/>
</dbReference>
<comment type="similarity">
    <text evidence="1 3">Belongs to the type-B carboxylesterase/lipase family.</text>
</comment>
<feature type="signal peptide" evidence="3">
    <location>
        <begin position="1"/>
        <end position="16"/>
    </location>
</feature>
<dbReference type="Gene3D" id="3.40.50.1820">
    <property type="entry name" value="alpha/beta hydrolase"/>
    <property type="match status" value="1"/>
</dbReference>
<evidence type="ECO:0000313" key="6">
    <source>
        <dbReference type="Proteomes" id="UP000256328"/>
    </source>
</evidence>
<keyword evidence="6" id="KW-1185">Reference proteome</keyword>
<sequence>MYILLGLALLTGTSIASPAVNQGARHTRSSTPTVTVKNGTYTGLHNDFYNQDYFLGLPFAQPPVDELRFRAPVPLNTTWSSPKAAISYPSLCVGYGTDDTFNTGIDPPGSAHSLSEDCLYLSVIKPSCVTLNSSVPVAVWIHGGGLFEGGSNDQRYNLSYIVQNSVEIGQPMIGISIQYRLSGWGFLGGKEALEGGAANNGYRDQRLALHWIQENIAAFGGDPSKVTIWGESAGGLSVGAQLLAFNGRDDGLFRAAIAESGGPTVNFFSSTLPGGYNSTGYQTMYDELLANTTCASTKNTTSLDCLRHLPFESLNSFFNSSIAGPYYPMIDGDFLATWPSDQLAAGNFVRVPLLIGTNSDEGSAFGVYNISTDEEFIAAVNATTYPSSISTFANTIISYLYPNIPAIGQPSLTTFPELLNDTSALTSVLGLQFRRSFSFFSDLIVNAPRRASNQAWSHFAVPSYSYRFDVTVEGVPSYIGATHFQEVAFVFDNINGTGYATSPFPNATEPEKRAAFVNLASQISKSIVGFITTLDPNQNGLDNVTTWPVYNSTAGGGEGMNMVFTADGDGFGSFAENDTWRAEGIAFVGEFAKAVWGT</sequence>
<comment type="caution">
    <text evidence="5">The sequence shown here is derived from an EMBL/GenBank/DDBJ whole genome shotgun (WGS) entry which is preliminary data.</text>
</comment>
<dbReference type="InterPro" id="IPR029058">
    <property type="entry name" value="AB_hydrolase_fold"/>
</dbReference>
<dbReference type="AlphaFoldDB" id="A0A3D8T914"/>
<dbReference type="InterPro" id="IPR019819">
    <property type="entry name" value="Carboxylesterase_B_CS"/>
</dbReference>
<accession>A0A3D8T914</accession>
<gene>
    <name evidence="5" type="ORF">BP5796_00822</name>
</gene>
<dbReference type="Proteomes" id="UP000256328">
    <property type="component" value="Unassembled WGS sequence"/>
</dbReference>
<keyword evidence="3" id="KW-0732">Signal</keyword>
<evidence type="ECO:0000256" key="3">
    <source>
        <dbReference type="RuleBase" id="RU361235"/>
    </source>
</evidence>
<organism evidence="5 6">
    <name type="scientific">Coleophoma crateriformis</name>
    <dbReference type="NCBI Taxonomy" id="565419"/>
    <lineage>
        <taxon>Eukaryota</taxon>
        <taxon>Fungi</taxon>
        <taxon>Dikarya</taxon>
        <taxon>Ascomycota</taxon>
        <taxon>Pezizomycotina</taxon>
        <taxon>Leotiomycetes</taxon>
        <taxon>Helotiales</taxon>
        <taxon>Dermateaceae</taxon>
        <taxon>Coleophoma</taxon>
    </lineage>
</organism>
<feature type="chain" id="PRO_5017494777" description="Carboxylic ester hydrolase" evidence="3">
    <location>
        <begin position="17"/>
        <end position="598"/>
    </location>
</feature>
<dbReference type="Pfam" id="PF00135">
    <property type="entry name" value="COesterase"/>
    <property type="match status" value="1"/>
</dbReference>
<evidence type="ECO:0000256" key="1">
    <source>
        <dbReference type="ARBA" id="ARBA00005964"/>
    </source>
</evidence>
<proteinExistence type="inferred from homology"/>
<dbReference type="OrthoDB" id="408631at2759"/>
<evidence type="ECO:0000313" key="5">
    <source>
        <dbReference type="EMBL" id="RDW95059.1"/>
    </source>
</evidence>
<reference evidence="5 6" key="1">
    <citation type="journal article" date="2018" name="IMA Fungus">
        <title>IMA Genome-F 9: Draft genome sequence of Annulohypoxylon stygium, Aspergillus mulundensis, Berkeleyomyces basicola (syn. Thielaviopsis basicola), Ceratocystis smalleyi, two Cercospora beticola strains, Coleophoma cylindrospora, Fusarium fracticaudum, Phialophora cf. hyalina, and Morchella septimelata.</title>
        <authorList>
            <person name="Wingfield B.D."/>
            <person name="Bills G.F."/>
            <person name="Dong Y."/>
            <person name="Huang W."/>
            <person name="Nel W.J."/>
            <person name="Swalarsk-Parry B.S."/>
            <person name="Vaghefi N."/>
            <person name="Wilken P.M."/>
            <person name="An Z."/>
            <person name="de Beer Z.W."/>
            <person name="De Vos L."/>
            <person name="Chen L."/>
            <person name="Duong T.A."/>
            <person name="Gao Y."/>
            <person name="Hammerbacher A."/>
            <person name="Kikkert J.R."/>
            <person name="Li Y."/>
            <person name="Li H."/>
            <person name="Li K."/>
            <person name="Li Q."/>
            <person name="Liu X."/>
            <person name="Ma X."/>
            <person name="Naidoo K."/>
            <person name="Pethybridge S.J."/>
            <person name="Sun J."/>
            <person name="Steenkamp E.T."/>
            <person name="van der Nest M.A."/>
            <person name="van Wyk S."/>
            <person name="Wingfield M.J."/>
            <person name="Xiong C."/>
            <person name="Yue Q."/>
            <person name="Zhang X."/>
        </authorList>
    </citation>
    <scope>NUCLEOTIDE SEQUENCE [LARGE SCALE GENOMIC DNA]</scope>
    <source>
        <strain evidence="5 6">BP5796</strain>
    </source>
</reference>
<dbReference type="InterPro" id="IPR002018">
    <property type="entry name" value="CarbesteraseB"/>
</dbReference>
<dbReference type="PROSITE" id="PS00941">
    <property type="entry name" value="CARBOXYLESTERASE_B_2"/>
    <property type="match status" value="1"/>
</dbReference>
<dbReference type="EMBL" id="PDLN01000001">
    <property type="protein sequence ID" value="RDW95059.1"/>
    <property type="molecule type" value="Genomic_DNA"/>
</dbReference>
<dbReference type="EC" id="3.1.1.-" evidence="3"/>
<keyword evidence="2 3" id="KW-0378">Hydrolase</keyword>
<feature type="domain" description="Carboxylesterase type B" evidence="4">
    <location>
        <begin position="31"/>
        <end position="553"/>
    </location>
</feature>
<dbReference type="PANTHER" id="PTHR43918:SF4">
    <property type="entry name" value="CARBOXYLIC ESTER HYDROLASE"/>
    <property type="match status" value="1"/>
</dbReference>
<evidence type="ECO:0000256" key="2">
    <source>
        <dbReference type="ARBA" id="ARBA00022801"/>
    </source>
</evidence>